<dbReference type="Pfam" id="PF07833">
    <property type="entry name" value="Cu_amine_oxidN1"/>
    <property type="match status" value="1"/>
</dbReference>
<evidence type="ECO:0000259" key="2">
    <source>
        <dbReference type="Pfam" id="PF07833"/>
    </source>
</evidence>
<accession>A0ABM8V3K0</accession>
<comment type="caution">
    <text evidence="3">The sequence shown here is derived from an EMBL/GenBank/DDBJ whole genome shotgun (WGS) entry which is preliminary data.</text>
</comment>
<dbReference type="EMBL" id="CAJRAY010000039">
    <property type="protein sequence ID" value="CAG5085374.1"/>
    <property type="molecule type" value="Genomic_DNA"/>
</dbReference>
<reference evidence="3 4" key="1">
    <citation type="submission" date="2021-04" db="EMBL/GenBank/DDBJ databases">
        <authorList>
            <person name="Rakotoarivonina H."/>
        </authorList>
    </citation>
    <scope>NUCLEOTIDE SEQUENCE [LARGE SCALE GENOMIC DNA]</scope>
    <source>
        <strain evidence="3 4">XE</strain>
    </source>
</reference>
<dbReference type="Proteomes" id="UP000681526">
    <property type="component" value="Unassembled WGS sequence"/>
</dbReference>
<proteinExistence type="predicted"/>
<feature type="signal peptide" evidence="1">
    <location>
        <begin position="1"/>
        <end position="22"/>
    </location>
</feature>
<sequence>MKKIIHVLAVLGVMLGSSSAYADTSIKLQMDNRTDGVPLEITTDAAPELKNNRMMVPLRVISEHLGARVLWTGKEAVLANGDKTITLRLSSDTAEVNGEKVRLDAEPYVKSGRVMVPLRFVAEMFDCDVRYEKQTVTIATKPFTIDGVDVAAFQYETFATLGSIVEHIVGNSHIEAIYHAIESGKGEKVEPPAAVAPKWTLAATGDWYRNEIFDFLDRNGNSIRHYEVCSKMLASNESTLGYFLIYAAHEDQWYKIDEEAVFGIWQLESTAERHGYRLVVENTAP</sequence>
<keyword evidence="4" id="KW-1185">Reference proteome</keyword>
<dbReference type="InterPro" id="IPR012854">
    <property type="entry name" value="Cu_amine_oxidase-like_N"/>
</dbReference>
<feature type="domain" description="Copper amine oxidase-like N-terminal" evidence="2">
    <location>
        <begin position="41"/>
        <end position="138"/>
    </location>
</feature>
<gene>
    <name evidence="3" type="primary">txxe 1068- M1_2055</name>
    <name evidence="3" type="ORF">TXXE_08660</name>
</gene>
<evidence type="ECO:0000256" key="1">
    <source>
        <dbReference type="SAM" id="SignalP"/>
    </source>
</evidence>
<dbReference type="InterPro" id="IPR036582">
    <property type="entry name" value="Mao_N_sf"/>
</dbReference>
<evidence type="ECO:0000313" key="4">
    <source>
        <dbReference type="Proteomes" id="UP000681526"/>
    </source>
</evidence>
<name>A0ABM8V3K0_THEXY</name>
<dbReference type="Gene3D" id="3.30.457.10">
    <property type="entry name" value="Copper amine oxidase-like, N-terminal domain"/>
    <property type="match status" value="1"/>
</dbReference>
<protein>
    <submittedName>
        <fullName evidence="3">Copper amine oxidase N-terminal domain</fullName>
    </submittedName>
</protein>
<feature type="chain" id="PRO_5045468681" evidence="1">
    <location>
        <begin position="23"/>
        <end position="285"/>
    </location>
</feature>
<keyword evidence="1" id="KW-0732">Signal</keyword>
<dbReference type="RefSeq" id="WP_213484271.1">
    <property type="nucleotide sequence ID" value="NZ_CAJRAY010000039.1"/>
</dbReference>
<dbReference type="SUPFAM" id="SSF55383">
    <property type="entry name" value="Copper amine oxidase, domain N"/>
    <property type="match status" value="1"/>
</dbReference>
<organism evidence="3 4">
    <name type="scientific">Thermobacillus xylanilyticus</name>
    <dbReference type="NCBI Taxonomy" id="76633"/>
    <lineage>
        <taxon>Bacteria</taxon>
        <taxon>Bacillati</taxon>
        <taxon>Bacillota</taxon>
        <taxon>Bacilli</taxon>
        <taxon>Bacillales</taxon>
        <taxon>Paenibacillaceae</taxon>
        <taxon>Thermobacillus</taxon>
    </lineage>
</organism>
<evidence type="ECO:0000313" key="3">
    <source>
        <dbReference type="EMBL" id="CAG5085374.1"/>
    </source>
</evidence>